<reference evidence="1" key="2">
    <citation type="submission" date="2023-05" db="EMBL/GenBank/DDBJ databases">
        <authorList>
            <consortium name="Lawrence Berkeley National Laboratory"/>
            <person name="Steindorff A."/>
            <person name="Hensen N."/>
            <person name="Bonometti L."/>
            <person name="Westerberg I."/>
            <person name="Brannstrom I.O."/>
            <person name="Guillou S."/>
            <person name="Cros-Aarteil S."/>
            <person name="Calhoun S."/>
            <person name="Haridas S."/>
            <person name="Kuo A."/>
            <person name="Mondo S."/>
            <person name="Pangilinan J."/>
            <person name="Riley R."/>
            <person name="Labutti K."/>
            <person name="Andreopoulos B."/>
            <person name="Lipzen A."/>
            <person name="Chen C."/>
            <person name="Yanf M."/>
            <person name="Daum C."/>
            <person name="Ng V."/>
            <person name="Clum A."/>
            <person name="Ohm R."/>
            <person name="Martin F."/>
            <person name="Silar P."/>
            <person name="Natvig D."/>
            <person name="Lalanne C."/>
            <person name="Gautier V."/>
            <person name="Ament-Velasquez S.L."/>
            <person name="Kruys A."/>
            <person name="Hutchinson M.I."/>
            <person name="Powell A.J."/>
            <person name="Barry K."/>
            <person name="Miller A.N."/>
            <person name="Grigoriev I.V."/>
            <person name="Debuchy R."/>
            <person name="Gladieux P."/>
            <person name="Thoren M.H."/>
            <person name="Johannesson H."/>
        </authorList>
    </citation>
    <scope>NUCLEOTIDE SEQUENCE</scope>
    <source>
        <strain evidence="1">CBS 103.79</strain>
    </source>
</reference>
<name>A0AAN6RT30_9PEZI</name>
<dbReference type="EMBL" id="MU855556">
    <property type="protein sequence ID" value="KAK3901774.1"/>
    <property type="molecule type" value="Genomic_DNA"/>
</dbReference>
<dbReference type="Proteomes" id="UP001303889">
    <property type="component" value="Unassembled WGS sequence"/>
</dbReference>
<reference evidence="1" key="1">
    <citation type="journal article" date="2023" name="Mol. Phylogenet. Evol.">
        <title>Genome-scale phylogeny and comparative genomics of the fungal order Sordariales.</title>
        <authorList>
            <person name="Hensen N."/>
            <person name="Bonometti L."/>
            <person name="Westerberg I."/>
            <person name="Brannstrom I.O."/>
            <person name="Guillou S."/>
            <person name="Cros-Aarteil S."/>
            <person name="Calhoun S."/>
            <person name="Haridas S."/>
            <person name="Kuo A."/>
            <person name="Mondo S."/>
            <person name="Pangilinan J."/>
            <person name="Riley R."/>
            <person name="LaButti K."/>
            <person name="Andreopoulos B."/>
            <person name="Lipzen A."/>
            <person name="Chen C."/>
            <person name="Yan M."/>
            <person name="Daum C."/>
            <person name="Ng V."/>
            <person name="Clum A."/>
            <person name="Steindorff A."/>
            <person name="Ohm R.A."/>
            <person name="Martin F."/>
            <person name="Silar P."/>
            <person name="Natvig D.O."/>
            <person name="Lalanne C."/>
            <person name="Gautier V."/>
            <person name="Ament-Velasquez S.L."/>
            <person name="Kruys A."/>
            <person name="Hutchinson M.I."/>
            <person name="Powell A.J."/>
            <person name="Barry K."/>
            <person name="Miller A.N."/>
            <person name="Grigoriev I.V."/>
            <person name="Debuchy R."/>
            <person name="Gladieux P."/>
            <person name="Hiltunen Thoren M."/>
            <person name="Johannesson H."/>
        </authorList>
    </citation>
    <scope>NUCLEOTIDE SEQUENCE</scope>
    <source>
        <strain evidence="1">CBS 103.79</strain>
    </source>
</reference>
<dbReference type="AlphaFoldDB" id="A0AAN6RT30"/>
<gene>
    <name evidence="1" type="ORF">C8A05DRAFT_34540</name>
</gene>
<proteinExistence type="predicted"/>
<sequence>MDLEDITYSREATIAAIVDYYKFLIRLYLHEAHSLGKSDEVLTLLTHLPYITDETVEISPGSTAPNWADLVAGIAPGDVDRVETLRMLKDLFVKLDWIPISHFGVRDGTDNDWDHESGMMDALKGIYRQHGWPDPEAYRKKECLEAVLKLMTEEYPDSACWREP</sequence>
<evidence type="ECO:0000313" key="2">
    <source>
        <dbReference type="Proteomes" id="UP001303889"/>
    </source>
</evidence>
<protein>
    <submittedName>
        <fullName evidence="1">Uncharacterized protein</fullName>
    </submittedName>
</protein>
<keyword evidence="2" id="KW-1185">Reference proteome</keyword>
<comment type="caution">
    <text evidence="1">The sequence shown here is derived from an EMBL/GenBank/DDBJ whole genome shotgun (WGS) entry which is preliminary data.</text>
</comment>
<accession>A0AAN6RT30</accession>
<evidence type="ECO:0000313" key="1">
    <source>
        <dbReference type="EMBL" id="KAK3901774.1"/>
    </source>
</evidence>
<organism evidence="1 2">
    <name type="scientific">Staphylotrichum tortipilum</name>
    <dbReference type="NCBI Taxonomy" id="2831512"/>
    <lineage>
        <taxon>Eukaryota</taxon>
        <taxon>Fungi</taxon>
        <taxon>Dikarya</taxon>
        <taxon>Ascomycota</taxon>
        <taxon>Pezizomycotina</taxon>
        <taxon>Sordariomycetes</taxon>
        <taxon>Sordariomycetidae</taxon>
        <taxon>Sordariales</taxon>
        <taxon>Chaetomiaceae</taxon>
        <taxon>Staphylotrichum</taxon>
    </lineage>
</organism>